<evidence type="ECO:0000313" key="1">
    <source>
        <dbReference type="EMBL" id="GAF91492.1"/>
    </source>
</evidence>
<sequence>MATHSNIRPVPGKMKKTKLFTEEFRERVINLFHALENEPLTESQIAKQLAIRGGARKH</sequence>
<protein>
    <submittedName>
        <fullName evidence="1">Uncharacterized protein</fullName>
    </submittedName>
</protein>
<comment type="caution">
    <text evidence="1">The sequence shown here is derived from an EMBL/GenBank/DDBJ whole genome shotgun (WGS) entry which is preliminary data.</text>
</comment>
<dbReference type="AlphaFoldDB" id="X0TTK7"/>
<dbReference type="EMBL" id="BARS01018170">
    <property type="protein sequence ID" value="GAF91492.1"/>
    <property type="molecule type" value="Genomic_DNA"/>
</dbReference>
<gene>
    <name evidence="1" type="ORF">S01H1_29605</name>
</gene>
<name>X0TTK7_9ZZZZ</name>
<feature type="non-terminal residue" evidence="1">
    <location>
        <position position="58"/>
    </location>
</feature>
<accession>X0TTK7</accession>
<organism evidence="1">
    <name type="scientific">marine sediment metagenome</name>
    <dbReference type="NCBI Taxonomy" id="412755"/>
    <lineage>
        <taxon>unclassified sequences</taxon>
        <taxon>metagenomes</taxon>
        <taxon>ecological metagenomes</taxon>
    </lineage>
</organism>
<reference evidence="1" key="1">
    <citation type="journal article" date="2014" name="Front. Microbiol.">
        <title>High frequency of phylogenetically diverse reductive dehalogenase-homologous genes in deep subseafloor sedimentary metagenomes.</title>
        <authorList>
            <person name="Kawai M."/>
            <person name="Futagami T."/>
            <person name="Toyoda A."/>
            <person name="Takaki Y."/>
            <person name="Nishi S."/>
            <person name="Hori S."/>
            <person name="Arai W."/>
            <person name="Tsubouchi T."/>
            <person name="Morono Y."/>
            <person name="Uchiyama I."/>
            <person name="Ito T."/>
            <person name="Fujiyama A."/>
            <person name="Inagaki F."/>
            <person name="Takami H."/>
        </authorList>
    </citation>
    <scope>NUCLEOTIDE SEQUENCE</scope>
    <source>
        <strain evidence="1">Expedition CK06-06</strain>
    </source>
</reference>
<proteinExistence type="predicted"/>